<dbReference type="RefSeq" id="WP_310025818.1">
    <property type="nucleotide sequence ID" value="NZ_JAVDVI010000006.1"/>
</dbReference>
<dbReference type="EMBL" id="JAVDVI010000006">
    <property type="protein sequence ID" value="MDR6967606.1"/>
    <property type="molecule type" value="Genomic_DNA"/>
</dbReference>
<evidence type="ECO:0008006" key="4">
    <source>
        <dbReference type="Google" id="ProtNLM"/>
    </source>
</evidence>
<feature type="signal peptide" evidence="1">
    <location>
        <begin position="1"/>
        <end position="18"/>
    </location>
</feature>
<proteinExistence type="predicted"/>
<reference evidence="2 3" key="1">
    <citation type="submission" date="2023-07" db="EMBL/GenBank/DDBJ databases">
        <title>Sorghum-associated microbial communities from plants grown in Nebraska, USA.</title>
        <authorList>
            <person name="Schachtman D."/>
        </authorList>
    </citation>
    <scope>NUCLEOTIDE SEQUENCE [LARGE SCALE GENOMIC DNA]</scope>
    <source>
        <strain evidence="2 3">3773</strain>
    </source>
</reference>
<dbReference type="InterPro" id="IPR011990">
    <property type="entry name" value="TPR-like_helical_dom_sf"/>
</dbReference>
<gene>
    <name evidence="2" type="ORF">J2X31_001618</name>
</gene>
<evidence type="ECO:0000313" key="2">
    <source>
        <dbReference type="EMBL" id="MDR6967606.1"/>
    </source>
</evidence>
<keyword evidence="3" id="KW-1185">Reference proteome</keyword>
<dbReference type="Gene3D" id="1.25.40.10">
    <property type="entry name" value="Tetratricopeptide repeat domain"/>
    <property type="match status" value="1"/>
</dbReference>
<comment type="caution">
    <text evidence="2">The sequence shown here is derived from an EMBL/GenBank/DDBJ whole genome shotgun (WGS) entry which is preliminary data.</text>
</comment>
<evidence type="ECO:0000313" key="3">
    <source>
        <dbReference type="Proteomes" id="UP001255185"/>
    </source>
</evidence>
<dbReference type="Proteomes" id="UP001255185">
    <property type="component" value="Unassembled WGS sequence"/>
</dbReference>
<feature type="chain" id="PRO_5045450049" description="Tetratricopeptide repeat protein" evidence="1">
    <location>
        <begin position="19"/>
        <end position="209"/>
    </location>
</feature>
<protein>
    <recommendedName>
        <fullName evidence="4">Tetratricopeptide repeat protein</fullName>
    </recommendedName>
</protein>
<evidence type="ECO:0000256" key="1">
    <source>
        <dbReference type="SAM" id="SignalP"/>
    </source>
</evidence>
<accession>A0ABU1TNQ4</accession>
<organism evidence="2 3">
    <name type="scientific">Flavobacterium arsenatis</name>
    <dbReference type="NCBI Taxonomy" id="1484332"/>
    <lineage>
        <taxon>Bacteria</taxon>
        <taxon>Pseudomonadati</taxon>
        <taxon>Bacteroidota</taxon>
        <taxon>Flavobacteriia</taxon>
        <taxon>Flavobacteriales</taxon>
        <taxon>Flavobacteriaceae</taxon>
        <taxon>Flavobacterium</taxon>
    </lineage>
</organism>
<keyword evidence="1" id="KW-0732">Signal</keyword>
<name>A0ABU1TNQ4_9FLAO</name>
<sequence>MNRIILTIVLFATTLANAQSQFEQGMGKAFQLWGEGKPAEASAMFERIASAEKNSWLPNYYVALVNTTTAFQSLADKEKVAPLLDKAQEALDIEFIKHSNNPEILVMQAMIYTAWVAFDPMTNAMKYSPKVMEMYARAEKIAPENPRVVFGKAEFEIGGARYFGSDTKPMCAQIDKAITLFANFKPETSFHPNWGLDRALEAQKECNKK</sequence>